<dbReference type="PANTHER" id="PTHR30502">
    <property type="entry name" value="2-KETO-3-DEOXY-L-RHAMNONATE ALDOLASE"/>
    <property type="match status" value="1"/>
</dbReference>
<comment type="caution">
    <text evidence="5">The sequence shown here is derived from an EMBL/GenBank/DDBJ whole genome shotgun (WGS) entry which is preliminary data.</text>
</comment>
<dbReference type="Pfam" id="PF03328">
    <property type="entry name" value="HpcH_HpaI"/>
    <property type="match status" value="1"/>
</dbReference>
<dbReference type="SUPFAM" id="SSF51621">
    <property type="entry name" value="Phosphoenolpyruvate/pyruvate domain"/>
    <property type="match status" value="1"/>
</dbReference>
<dbReference type="InterPro" id="IPR050251">
    <property type="entry name" value="HpcH-HpaI_aldolase"/>
</dbReference>
<dbReference type="InterPro" id="IPR015813">
    <property type="entry name" value="Pyrv/PenolPyrv_kinase-like_dom"/>
</dbReference>
<sequence length="256" mass="27531">MAKVRENKIKSKLKRGEVVLGLFFNSSYPALIEICGHAGFDFAVIDLEHGALHPLVAEDLCRAADCVEIAPIVRVGKNDPLSIQRALDIGSAGVQVPQIETKADAQASLKAAKYTPLGSRGLSFYTRAGVYTAAGTQITDKLNEESLVVIQVEGVMGVENLEEIVSVPHIDVIFLGPYDLSQSLGIPGQVHDPRVIERMNQCIDLIRNSGKIVGTFADNPETAKQWIDAGVQYLALGVDVGVFLHACQALVKAVQT</sequence>
<feature type="domain" description="HpcH/HpaI aldolase/citrate lyase" evidence="4">
    <location>
        <begin position="21"/>
        <end position="246"/>
    </location>
</feature>
<dbReference type="GO" id="GO:0016832">
    <property type="term" value="F:aldehyde-lyase activity"/>
    <property type="evidence" value="ECO:0007669"/>
    <property type="project" value="TreeGrafter"/>
</dbReference>
<comment type="similarity">
    <text evidence="1">Belongs to the HpcH/HpaI aldolase family.</text>
</comment>
<accession>A0A6B3NC36</accession>
<gene>
    <name evidence="5" type="ORF">F6J89_16745</name>
</gene>
<evidence type="ECO:0000256" key="2">
    <source>
        <dbReference type="ARBA" id="ARBA00022723"/>
    </source>
</evidence>
<reference evidence="5" key="1">
    <citation type="submission" date="2019-11" db="EMBL/GenBank/DDBJ databases">
        <title>Genomic insights into an expanded diversity of filamentous marine cyanobacteria reveals the extraordinary biosynthetic potential of Moorea and Okeania.</title>
        <authorList>
            <person name="Ferreira Leao T."/>
            <person name="Wang M."/>
            <person name="Moss N."/>
            <person name="Da Silva R."/>
            <person name="Sanders J."/>
            <person name="Nurk S."/>
            <person name="Gurevich A."/>
            <person name="Humphrey G."/>
            <person name="Reher R."/>
            <person name="Zhu Q."/>
            <person name="Belda-Ferre P."/>
            <person name="Glukhov E."/>
            <person name="Rex R."/>
            <person name="Dorrestein P.C."/>
            <person name="Knight R."/>
            <person name="Pevzner P."/>
            <person name="Gerwick W.H."/>
            <person name="Gerwick L."/>
        </authorList>
    </citation>
    <scope>NUCLEOTIDE SEQUENCE</scope>
    <source>
        <strain evidence="5">SIO1C4</strain>
    </source>
</reference>
<dbReference type="InterPro" id="IPR005000">
    <property type="entry name" value="Aldolase/citrate-lyase_domain"/>
</dbReference>
<evidence type="ECO:0000259" key="4">
    <source>
        <dbReference type="Pfam" id="PF03328"/>
    </source>
</evidence>
<dbReference type="GO" id="GO:0005737">
    <property type="term" value="C:cytoplasm"/>
    <property type="evidence" value="ECO:0007669"/>
    <property type="project" value="TreeGrafter"/>
</dbReference>
<keyword evidence="3" id="KW-0456">Lyase</keyword>
<name>A0A6B3NC36_9CYAN</name>
<evidence type="ECO:0000256" key="1">
    <source>
        <dbReference type="ARBA" id="ARBA00005568"/>
    </source>
</evidence>
<organism evidence="5">
    <name type="scientific">Symploca sp. SIO1C4</name>
    <dbReference type="NCBI Taxonomy" id="2607765"/>
    <lineage>
        <taxon>Bacteria</taxon>
        <taxon>Bacillati</taxon>
        <taxon>Cyanobacteriota</taxon>
        <taxon>Cyanophyceae</taxon>
        <taxon>Coleofasciculales</taxon>
        <taxon>Coleofasciculaceae</taxon>
        <taxon>Symploca</taxon>
    </lineage>
</organism>
<dbReference type="InterPro" id="IPR040442">
    <property type="entry name" value="Pyrv_kinase-like_dom_sf"/>
</dbReference>
<protein>
    <submittedName>
        <fullName evidence="5">Aldolase</fullName>
    </submittedName>
</protein>
<dbReference type="PANTHER" id="PTHR30502:SF0">
    <property type="entry name" value="PHOSPHOENOLPYRUVATE CARBOXYLASE FAMILY PROTEIN"/>
    <property type="match status" value="1"/>
</dbReference>
<evidence type="ECO:0000313" key="5">
    <source>
        <dbReference type="EMBL" id="NER29227.1"/>
    </source>
</evidence>
<dbReference type="Gene3D" id="3.20.20.60">
    <property type="entry name" value="Phosphoenolpyruvate-binding domains"/>
    <property type="match status" value="1"/>
</dbReference>
<evidence type="ECO:0000256" key="3">
    <source>
        <dbReference type="ARBA" id="ARBA00023239"/>
    </source>
</evidence>
<dbReference type="EMBL" id="JAAHFQ010000330">
    <property type="protein sequence ID" value="NER29227.1"/>
    <property type="molecule type" value="Genomic_DNA"/>
</dbReference>
<dbReference type="GO" id="GO:0046872">
    <property type="term" value="F:metal ion binding"/>
    <property type="evidence" value="ECO:0007669"/>
    <property type="project" value="UniProtKB-KW"/>
</dbReference>
<dbReference type="AlphaFoldDB" id="A0A6B3NC36"/>
<proteinExistence type="inferred from homology"/>
<keyword evidence="2" id="KW-0479">Metal-binding</keyword>